<reference evidence="2 3" key="1">
    <citation type="submission" date="2014-11" db="EMBL/GenBank/DDBJ databases">
        <authorList>
            <person name="Zhu J."/>
            <person name="Qi W."/>
            <person name="Song R."/>
        </authorList>
    </citation>
    <scope>NUCLEOTIDE SEQUENCE [LARGE SCALE GENOMIC DNA]</scope>
</reference>
<evidence type="ECO:0000256" key="1">
    <source>
        <dbReference type="SAM" id="MobiDB-lite"/>
    </source>
</evidence>
<accession>A0A0G4EDM5</accession>
<feature type="compositionally biased region" description="Polar residues" evidence="1">
    <location>
        <begin position="8"/>
        <end position="17"/>
    </location>
</feature>
<gene>
    <name evidence="2" type="ORF">Vbra_4836</name>
</gene>
<keyword evidence="3" id="KW-1185">Reference proteome</keyword>
<dbReference type="VEuPathDB" id="CryptoDB:Vbra_4836"/>
<proteinExistence type="predicted"/>
<organism evidence="2 3">
    <name type="scientific">Vitrella brassicaformis (strain CCMP3155)</name>
    <dbReference type="NCBI Taxonomy" id="1169540"/>
    <lineage>
        <taxon>Eukaryota</taxon>
        <taxon>Sar</taxon>
        <taxon>Alveolata</taxon>
        <taxon>Colpodellida</taxon>
        <taxon>Vitrellaceae</taxon>
        <taxon>Vitrella</taxon>
    </lineage>
</organism>
<dbReference type="EMBL" id="CDMY01000182">
    <property type="protein sequence ID" value="CEL93625.1"/>
    <property type="molecule type" value="Genomic_DNA"/>
</dbReference>
<dbReference type="InParanoid" id="A0A0G4EDM5"/>
<dbReference type="AlphaFoldDB" id="A0A0G4EDM5"/>
<protein>
    <submittedName>
        <fullName evidence="2">Uncharacterized protein</fullName>
    </submittedName>
</protein>
<dbReference type="Proteomes" id="UP000041254">
    <property type="component" value="Unassembled WGS sequence"/>
</dbReference>
<name>A0A0G4EDM5_VITBC</name>
<evidence type="ECO:0000313" key="3">
    <source>
        <dbReference type="Proteomes" id="UP000041254"/>
    </source>
</evidence>
<evidence type="ECO:0000313" key="2">
    <source>
        <dbReference type="EMBL" id="CEL93625.1"/>
    </source>
</evidence>
<feature type="region of interest" description="Disordered" evidence="1">
    <location>
        <begin position="1"/>
        <end position="24"/>
    </location>
</feature>
<sequence length="92" mass="9976">MKARAYTSRATPKTPRSQPAARPTVIDDDSYTICEFLSTLVHSRSAQGSVLPPGVRSLHIVSHVPSSAQDQSFPAIRTSLTFALPASLRRLT</sequence>